<evidence type="ECO:0008006" key="4">
    <source>
        <dbReference type="Google" id="ProtNLM"/>
    </source>
</evidence>
<keyword evidence="1" id="KW-1133">Transmembrane helix</keyword>
<evidence type="ECO:0000313" key="3">
    <source>
        <dbReference type="Proteomes" id="UP000703674"/>
    </source>
</evidence>
<comment type="caution">
    <text evidence="2">The sequence shown here is derived from an EMBL/GenBank/DDBJ whole genome shotgun (WGS) entry which is preliminary data.</text>
</comment>
<sequence>MTQNHFREIQRFNQWWLWISFLVLGVFLIYLNAVNLGALVLVVVSLIFLSLRLITNVDKAGVKFRFFPFVKKNYSWEEIESARIVNYGFVGGWGIRLFTSYGTVYNVKGDKGLAVKLKNGKKFCLGTQRPQELQETLDLLGPPRNSAL</sequence>
<proteinExistence type="predicted"/>
<keyword evidence="1" id="KW-0472">Membrane</keyword>
<reference evidence="2 3" key="1">
    <citation type="submission" date="2020-03" db="EMBL/GenBank/DDBJ databases">
        <title>Salinimicrobium sp. nov, isolated from SCS.</title>
        <authorList>
            <person name="Cao W.R."/>
        </authorList>
    </citation>
    <scope>NUCLEOTIDE SEQUENCE [LARGE SCALE GENOMIC DNA]</scope>
    <source>
        <strain evidence="3">J15B91</strain>
    </source>
</reference>
<keyword evidence="3" id="KW-1185">Reference proteome</keyword>
<feature type="transmembrane region" description="Helical" evidence="1">
    <location>
        <begin position="36"/>
        <end position="55"/>
    </location>
</feature>
<feature type="transmembrane region" description="Helical" evidence="1">
    <location>
        <begin position="12"/>
        <end position="30"/>
    </location>
</feature>
<dbReference type="Proteomes" id="UP000703674">
    <property type="component" value="Unassembled WGS sequence"/>
</dbReference>
<accession>A0ABX1D3I6</accession>
<keyword evidence="1" id="KW-0812">Transmembrane</keyword>
<dbReference type="EMBL" id="JAAVJR010000004">
    <property type="protein sequence ID" value="NJW53081.1"/>
    <property type="molecule type" value="Genomic_DNA"/>
</dbReference>
<organism evidence="2 3">
    <name type="scientific">Salinimicrobium oceani</name>
    <dbReference type="NCBI Taxonomy" id="2722702"/>
    <lineage>
        <taxon>Bacteria</taxon>
        <taxon>Pseudomonadati</taxon>
        <taxon>Bacteroidota</taxon>
        <taxon>Flavobacteriia</taxon>
        <taxon>Flavobacteriales</taxon>
        <taxon>Flavobacteriaceae</taxon>
        <taxon>Salinimicrobium</taxon>
    </lineage>
</organism>
<name>A0ABX1D3I6_9FLAO</name>
<protein>
    <recommendedName>
        <fullName evidence="4">PH domain-containing protein</fullName>
    </recommendedName>
</protein>
<evidence type="ECO:0000313" key="2">
    <source>
        <dbReference type="EMBL" id="NJW53081.1"/>
    </source>
</evidence>
<dbReference type="RefSeq" id="WP_168138179.1">
    <property type="nucleotide sequence ID" value="NZ_JAAVJR010000004.1"/>
</dbReference>
<gene>
    <name evidence="2" type="ORF">HC175_09120</name>
</gene>
<evidence type="ECO:0000256" key="1">
    <source>
        <dbReference type="SAM" id="Phobius"/>
    </source>
</evidence>